<organism evidence="1 2">
    <name type="scientific">Paenibacillus apiarius</name>
    <dbReference type="NCBI Taxonomy" id="46240"/>
    <lineage>
        <taxon>Bacteria</taxon>
        <taxon>Bacillati</taxon>
        <taxon>Bacillota</taxon>
        <taxon>Bacilli</taxon>
        <taxon>Bacillales</taxon>
        <taxon>Paenibacillaceae</taxon>
        <taxon>Paenibacillus</taxon>
    </lineage>
</organism>
<dbReference type="Proteomes" id="UP001207626">
    <property type="component" value="Unassembled WGS sequence"/>
</dbReference>
<dbReference type="EMBL" id="JAMDLW010000007">
    <property type="protein sequence ID" value="MCY9519389.1"/>
    <property type="molecule type" value="Genomic_DNA"/>
</dbReference>
<reference evidence="1 2" key="1">
    <citation type="submission" date="2022-05" db="EMBL/GenBank/DDBJ databases">
        <title>Genome Sequencing of Bee-Associated Microbes.</title>
        <authorList>
            <person name="Dunlap C."/>
        </authorList>
    </citation>
    <scope>NUCLEOTIDE SEQUENCE [LARGE SCALE GENOMIC DNA]</scope>
    <source>
        <strain evidence="1 2">NRRL NRS-1438</strain>
    </source>
</reference>
<evidence type="ECO:0000313" key="2">
    <source>
        <dbReference type="Proteomes" id="UP001207626"/>
    </source>
</evidence>
<comment type="caution">
    <text evidence="1">The sequence shown here is derived from an EMBL/GenBank/DDBJ whole genome shotgun (WGS) entry which is preliminary data.</text>
</comment>
<sequence>MRALAKAAGATVSWNEQEKKVSIQR</sequence>
<accession>A0ABT4DPZ3</accession>
<protein>
    <submittedName>
        <fullName evidence="1">Copper amine oxidase N-terminal domain-containing protein</fullName>
    </submittedName>
</protein>
<dbReference type="RefSeq" id="WP_254912066.1">
    <property type="nucleotide sequence ID" value="NZ_JAMDLV010000034.1"/>
</dbReference>
<evidence type="ECO:0000313" key="1">
    <source>
        <dbReference type="EMBL" id="MCY9519389.1"/>
    </source>
</evidence>
<keyword evidence="2" id="KW-1185">Reference proteome</keyword>
<name>A0ABT4DPZ3_9BACL</name>
<gene>
    <name evidence="1" type="ORF">M5X09_06780</name>
</gene>
<proteinExistence type="predicted"/>